<dbReference type="Proteomes" id="UP000465360">
    <property type="component" value="Unassembled WGS sequence"/>
</dbReference>
<organism evidence="1 2">
    <name type="scientific">Mycobacterium bourgelatii</name>
    <dbReference type="NCBI Taxonomy" id="1273442"/>
    <lineage>
        <taxon>Bacteria</taxon>
        <taxon>Bacillati</taxon>
        <taxon>Actinomycetota</taxon>
        <taxon>Actinomycetes</taxon>
        <taxon>Mycobacteriales</taxon>
        <taxon>Mycobacteriaceae</taxon>
        <taxon>Mycobacterium</taxon>
    </lineage>
</organism>
<sequence>MVDHAVEAVPPAVVLAGKRAAVARRLLLRVLLPDHLVATVCAHVVERVDVVVQIAGDHNRRQPGRRLAGEVGTLARQAFQSANAQPRALEDRLAFGGEELLGYRVLIVHRTGAQLGIFGGELAAAGGQLLLDARHDFAPWFSSCRQVSVSCATTGANFSACRCGTVT</sequence>
<comment type="caution">
    <text evidence="1">The sequence shown here is derived from an EMBL/GenBank/DDBJ whole genome shotgun (WGS) entry which is preliminary data.</text>
</comment>
<evidence type="ECO:0000313" key="2">
    <source>
        <dbReference type="Proteomes" id="UP000465360"/>
    </source>
</evidence>
<dbReference type="AlphaFoldDB" id="A0A7I9YWI9"/>
<dbReference type="EMBL" id="BLKZ01000001">
    <property type="protein sequence ID" value="GFG93025.1"/>
    <property type="molecule type" value="Genomic_DNA"/>
</dbReference>
<evidence type="ECO:0000313" key="1">
    <source>
        <dbReference type="EMBL" id="GFG93025.1"/>
    </source>
</evidence>
<reference evidence="1 2" key="1">
    <citation type="journal article" date="2019" name="Emerg. Microbes Infect.">
        <title>Comprehensive subspecies identification of 175 nontuberculous mycobacteria species based on 7547 genomic profiles.</title>
        <authorList>
            <person name="Matsumoto Y."/>
            <person name="Kinjo T."/>
            <person name="Motooka D."/>
            <person name="Nabeya D."/>
            <person name="Jung N."/>
            <person name="Uechi K."/>
            <person name="Horii T."/>
            <person name="Iida T."/>
            <person name="Fujita J."/>
            <person name="Nakamura S."/>
        </authorList>
    </citation>
    <scope>NUCLEOTIDE SEQUENCE [LARGE SCALE GENOMIC DNA]</scope>
    <source>
        <strain evidence="1 2">JCM 30725</strain>
    </source>
</reference>
<accession>A0A7I9YWI9</accession>
<name>A0A7I9YWI9_MYCBU</name>
<gene>
    <name evidence="1" type="ORF">MBOU_50670</name>
</gene>
<proteinExistence type="predicted"/>
<protein>
    <submittedName>
        <fullName evidence="1">Uncharacterized protein</fullName>
    </submittedName>
</protein>
<keyword evidence="2" id="KW-1185">Reference proteome</keyword>